<name>A0A1I7J9D7_9BACL</name>
<dbReference type="RefSeq" id="WP_245783921.1">
    <property type="nucleotide sequence ID" value="NZ_FPBV01000009.1"/>
</dbReference>
<accession>A0A1I7J9D7</accession>
<dbReference type="SUPFAM" id="SSF52540">
    <property type="entry name" value="P-loop containing nucleoside triphosphate hydrolases"/>
    <property type="match status" value="1"/>
</dbReference>
<dbReference type="eggNOG" id="COG0237">
    <property type="taxonomic scope" value="Bacteria"/>
</dbReference>
<dbReference type="InterPro" id="IPR027417">
    <property type="entry name" value="P-loop_NTPase"/>
</dbReference>
<keyword evidence="2" id="KW-1185">Reference proteome</keyword>
<evidence type="ECO:0000313" key="2">
    <source>
        <dbReference type="Proteomes" id="UP000183508"/>
    </source>
</evidence>
<dbReference type="Proteomes" id="UP000183508">
    <property type="component" value="Unassembled WGS sequence"/>
</dbReference>
<dbReference type="Gene3D" id="3.40.50.300">
    <property type="entry name" value="P-loop containing nucleotide triphosphate hydrolases"/>
    <property type="match status" value="1"/>
</dbReference>
<dbReference type="EMBL" id="FPBV01000009">
    <property type="protein sequence ID" value="SFU81778.1"/>
    <property type="molecule type" value="Genomic_DNA"/>
</dbReference>
<organism evidence="1 2">
    <name type="scientific">Alicyclobacillus macrosporangiidus</name>
    <dbReference type="NCBI Taxonomy" id="392015"/>
    <lineage>
        <taxon>Bacteria</taxon>
        <taxon>Bacillati</taxon>
        <taxon>Bacillota</taxon>
        <taxon>Bacilli</taxon>
        <taxon>Bacillales</taxon>
        <taxon>Alicyclobacillaceae</taxon>
        <taxon>Alicyclobacillus</taxon>
    </lineage>
</organism>
<sequence>MRHVFLIGPMGAGKTTVAQCLCERYGYTRYALAAPVDAVLDIAVPWLKGAGKAVRRPYLQKVGRFLREFQPNPLLFAAEERLRTTAGPLVIDDGRTLEEAVWAHQQGFVVIVLTAARNVRERRVLARDGELPDGRTFEDETEQAWQDARGIVIDTTRMHAREMCEVVWDVVRGGDV</sequence>
<dbReference type="STRING" id="392015.SAMN05421543_10922"/>
<dbReference type="AlphaFoldDB" id="A0A1I7J9D7"/>
<dbReference type="Pfam" id="PF13238">
    <property type="entry name" value="AAA_18"/>
    <property type="match status" value="1"/>
</dbReference>
<proteinExistence type="predicted"/>
<reference evidence="2" key="1">
    <citation type="submission" date="2016-10" db="EMBL/GenBank/DDBJ databases">
        <authorList>
            <person name="Varghese N."/>
        </authorList>
    </citation>
    <scope>NUCLEOTIDE SEQUENCE [LARGE SCALE GENOMIC DNA]</scope>
    <source>
        <strain evidence="2">DSM 17980</strain>
    </source>
</reference>
<gene>
    <name evidence="1" type="ORF">SAMN05421543_10922</name>
</gene>
<protein>
    <submittedName>
        <fullName evidence="1">AAA domain-containing protein</fullName>
    </submittedName>
</protein>
<evidence type="ECO:0000313" key="1">
    <source>
        <dbReference type="EMBL" id="SFU81778.1"/>
    </source>
</evidence>